<protein>
    <submittedName>
        <fullName evidence="1">Uncharacterized protein</fullName>
    </submittedName>
</protein>
<dbReference type="AlphaFoldDB" id="A0A1B7WUN8"/>
<accession>A0A1B7WUN8</accession>
<comment type="caution">
    <text evidence="1">The sequence shown here is derived from an EMBL/GenBank/DDBJ whole genome shotgun (WGS) entry which is preliminary data.</text>
</comment>
<proteinExistence type="predicted"/>
<sequence length="188" mass="20501">MLRSGRPSDAGVVVAGRHPVNLNAVGPEGAGDVLVYREGRRGRDAVDGDRADDEEAPSVTVGGHREGVATDDDRILVAGIVRVGVGVRSRSLRPSPQRDVRGLGRGVVKGRHDFRRRRVGYTRSRAVEFDGGPADVVVEQWHKVIERARLDLIGDGRGAARSPQGYVHNLERVARYHAVPTRERIRGI</sequence>
<name>A0A1B7WUN8_APHFL</name>
<organism evidence="1 2">
    <name type="scientific">Aphanizomenon flos-aquae WA102</name>
    <dbReference type="NCBI Taxonomy" id="1710896"/>
    <lineage>
        <taxon>Bacteria</taxon>
        <taxon>Bacillati</taxon>
        <taxon>Cyanobacteriota</taxon>
        <taxon>Cyanophyceae</taxon>
        <taxon>Nostocales</taxon>
        <taxon>Aphanizomenonaceae</taxon>
        <taxon>Aphanizomenon</taxon>
    </lineage>
</organism>
<evidence type="ECO:0000313" key="1">
    <source>
        <dbReference type="EMBL" id="OBQ40853.1"/>
    </source>
</evidence>
<dbReference type="Proteomes" id="UP000092093">
    <property type="component" value="Unassembled WGS sequence"/>
</dbReference>
<evidence type="ECO:0000313" key="2">
    <source>
        <dbReference type="Proteomes" id="UP000092093"/>
    </source>
</evidence>
<gene>
    <name evidence="1" type="ORF">AN484_22065</name>
</gene>
<reference evidence="1 2" key="1">
    <citation type="submission" date="2015-09" db="EMBL/GenBank/DDBJ databases">
        <title>Aphanizomenon flos-aquae WA102.</title>
        <authorList>
            <person name="Driscoll C."/>
        </authorList>
    </citation>
    <scope>NUCLEOTIDE SEQUENCE [LARGE SCALE GENOMIC DNA]</scope>
    <source>
        <strain evidence="1">WA102</strain>
    </source>
</reference>
<dbReference type="EMBL" id="LJOW01000167">
    <property type="protein sequence ID" value="OBQ40853.1"/>
    <property type="molecule type" value="Genomic_DNA"/>
</dbReference>